<evidence type="ECO:0000256" key="3">
    <source>
        <dbReference type="ARBA" id="ARBA00022989"/>
    </source>
</evidence>
<dbReference type="GO" id="GO:0016020">
    <property type="term" value="C:membrane"/>
    <property type="evidence" value="ECO:0007669"/>
    <property type="project" value="UniProtKB-SubCell"/>
</dbReference>
<dbReference type="RefSeq" id="WP_161087634.1">
    <property type="nucleotide sequence ID" value="NZ_WWCX01000156.1"/>
</dbReference>
<dbReference type="Proteomes" id="UP000447355">
    <property type="component" value="Unassembled WGS sequence"/>
</dbReference>
<dbReference type="PANTHER" id="PTHR37422:SF13">
    <property type="entry name" value="LIPOPOLYSACCHARIDE BIOSYNTHESIS PROTEIN PA4999-RELATED"/>
    <property type="match status" value="1"/>
</dbReference>
<feature type="transmembrane region" description="Helical" evidence="5">
    <location>
        <begin position="372"/>
        <end position="393"/>
    </location>
</feature>
<feature type="domain" description="O-antigen ligase-related" evidence="6">
    <location>
        <begin position="233"/>
        <end position="383"/>
    </location>
</feature>
<protein>
    <submittedName>
        <fullName evidence="7">Polymerase</fullName>
    </submittedName>
</protein>
<evidence type="ECO:0000313" key="8">
    <source>
        <dbReference type="Proteomes" id="UP000447355"/>
    </source>
</evidence>
<name>A0A845H0F1_9BURK</name>
<dbReference type="Pfam" id="PF04932">
    <property type="entry name" value="Wzy_C"/>
    <property type="match status" value="1"/>
</dbReference>
<evidence type="ECO:0000256" key="5">
    <source>
        <dbReference type="SAM" id="Phobius"/>
    </source>
</evidence>
<comment type="subcellular location">
    <subcellularLocation>
        <location evidence="1">Membrane</location>
        <topology evidence="1">Multi-pass membrane protein</topology>
    </subcellularLocation>
</comment>
<keyword evidence="2 5" id="KW-0812">Transmembrane</keyword>
<feature type="transmembrane region" description="Helical" evidence="5">
    <location>
        <begin position="102"/>
        <end position="122"/>
    </location>
</feature>
<dbReference type="EMBL" id="WWCX01000156">
    <property type="protein sequence ID" value="MYM98846.1"/>
    <property type="molecule type" value="Genomic_DNA"/>
</dbReference>
<evidence type="ECO:0000256" key="2">
    <source>
        <dbReference type="ARBA" id="ARBA00022692"/>
    </source>
</evidence>
<dbReference type="PANTHER" id="PTHR37422">
    <property type="entry name" value="TEICHURONIC ACID BIOSYNTHESIS PROTEIN TUAE"/>
    <property type="match status" value="1"/>
</dbReference>
<keyword evidence="3 5" id="KW-1133">Transmembrane helix</keyword>
<proteinExistence type="predicted"/>
<feature type="transmembrane region" description="Helical" evidence="5">
    <location>
        <begin position="247"/>
        <end position="266"/>
    </location>
</feature>
<keyword evidence="4 5" id="KW-0472">Membrane</keyword>
<evidence type="ECO:0000259" key="6">
    <source>
        <dbReference type="Pfam" id="PF04932"/>
    </source>
</evidence>
<feature type="transmembrane region" description="Helical" evidence="5">
    <location>
        <begin position="278"/>
        <end position="299"/>
    </location>
</feature>
<evidence type="ECO:0000313" key="7">
    <source>
        <dbReference type="EMBL" id="MYM98846.1"/>
    </source>
</evidence>
<gene>
    <name evidence="7" type="ORF">GTP90_33890</name>
</gene>
<dbReference type="AlphaFoldDB" id="A0A845H0F1"/>
<dbReference type="InterPro" id="IPR051533">
    <property type="entry name" value="WaaL-like"/>
</dbReference>
<comment type="caution">
    <text evidence="7">The sequence shown here is derived from an EMBL/GenBank/DDBJ whole genome shotgun (WGS) entry which is preliminary data.</text>
</comment>
<accession>A0A845H0F1</accession>
<reference evidence="7" key="1">
    <citation type="submission" date="2019-12" db="EMBL/GenBank/DDBJ databases">
        <title>Novel species isolated from a subtropical stream in China.</title>
        <authorList>
            <person name="Lu H."/>
        </authorList>
    </citation>
    <scope>NUCLEOTIDE SEQUENCE [LARGE SCALE GENOMIC DNA]</scope>
    <source>
        <strain evidence="7">FT81W</strain>
    </source>
</reference>
<feature type="transmembrane region" description="Helical" evidence="5">
    <location>
        <begin position="157"/>
        <end position="175"/>
    </location>
</feature>
<organism evidence="7 8">
    <name type="scientific">Duganella vulcania</name>
    <dbReference type="NCBI Taxonomy" id="2692166"/>
    <lineage>
        <taxon>Bacteria</taxon>
        <taxon>Pseudomonadati</taxon>
        <taxon>Pseudomonadota</taxon>
        <taxon>Betaproteobacteria</taxon>
        <taxon>Burkholderiales</taxon>
        <taxon>Oxalobacteraceae</taxon>
        <taxon>Telluria group</taxon>
        <taxon>Duganella</taxon>
    </lineage>
</organism>
<feature type="transmembrane region" description="Helical" evidence="5">
    <location>
        <begin position="128"/>
        <end position="145"/>
    </location>
</feature>
<sequence length="477" mass="52319">MLLLAFALIFGAAFLLHLGHKREEGLLPYIFYPVLLSIGVGALLSGRNLFFFDETMMIGAPPAKHAVVAWASRVATLMLLLVPFERIGHYLLAGRRRPAVPLLLLGGFLTFFVTNIVTSAFLSAHHSLLKDYFMFVGAGVAALLMSRAETETALRTFRNGVLVFMLVGAVLAPLRPELVMSHNYFGILPGVHIRYAGLSSHANSLGPLSVVFLLCLWHSPYANRLLTWFAWGLGLMTLLLTQSKSSYISFLLGIACLIYFQGDQSLLRRLLDHRRPHLPVALILAVLGGLALVCLAFMFGGLGDRIARFFGSSAGAELVSLTGRDEIWQIALKEWRRSPVFGYGLTIFDDAYRYQIHIPYAYHAHSQFYQSLASAGIVGFAGLIVYLATLLWFTVRTVRTSQGLSLALFVMMLSRSVSEVPMSLIGFGTEQMMQLLFLMVLSGYMRQRPAVSGAVATPATAPVVAFAQNAASARGGY</sequence>
<evidence type="ECO:0000256" key="4">
    <source>
        <dbReference type="ARBA" id="ARBA00023136"/>
    </source>
</evidence>
<dbReference type="InterPro" id="IPR007016">
    <property type="entry name" value="O-antigen_ligase-rel_domated"/>
</dbReference>
<evidence type="ECO:0000256" key="1">
    <source>
        <dbReference type="ARBA" id="ARBA00004141"/>
    </source>
</evidence>
<feature type="transmembrane region" description="Helical" evidence="5">
    <location>
        <begin position="31"/>
        <end position="50"/>
    </location>
</feature>